<name>A0ABT8VME7_9BACL</name>
<feature type="domain" description="M23ase beta-sheet core" evidence="1">
    <location>
        <begin position="59"/>
        <end position="123"/>
    </location>
</feature>
<organism evidence="2 3">
    <name type="scientific">Paenibacillus ehimensis</name>
    <dbReference type="NCBI Taxonomy" id="79264"/>
    <lineage>
        <taxon>Bacteria</taxon>
        <taxon>Bacillati</taxon>
        <taxon>Bacillota</taxon>
        <taxon>Bacilli</taxon>
        <taxon>Bacillales</taxon>
        <taxon>Paenibacillaceae</taxon>
        <taxon>Paenibacillus</taxon>
    </lineage>
</organism>
<protein>
    <submittedName>
        <fullName evidence="2">M23 family metallopeptidase</fullName>
        <ecNumber evidence="2">3.4.-.-</ecNumber>
    </submittedName>
</protein>
<evidence type="ECO:0000259" key="1">
    <source>
        <dbReference type="Pfam" id="PF01551"/>
    </source>
</evidence>
<dbReference type="Proteomes" id="UP001168883">
    <property type="component" value="Unassembled WGS sequence"/>
</dbReference>
<reference evidence="2" key="1">
    <citation type="submission" date="2023-07" db="EMBL/GenBank/DDBJ databases">
        <authorList>
            <person name="Aktuganov G."/>
            <person name="Boyko T."/>
            <person name="Delegan Y."/>
            <person name="Galimzianova N."/>
            <person name="Gilvanova E."/>
            <person name="Korobov V."/>
            <person name="Kuzmina L."/>
            <person name="Melentiev A."/>
            <person name="Milman P."/>
            <person name="Ryabova A."/>
            <person name="Stupak E."/>
            <person name="Yasakov T."/>
            <person name="Zharikova N."/>
            <person name="Zhurenko E."/>
        </authorList>
    </citation>
    <scope>NUCLEOTIDE SEQUENCE</scope>
    <source>
        <strain evidence="2">IB-739</strain>
    </source>
</reference>
<keyword evidence="2" id="KW-0378">Hydrolase</keyword>
<evidence type="ECO:0000313" key="3">
    <source>
        <dbReference type="Proteomes" id="UP001168883"/>
    </source>
</evidence>
<proteinExistence type="predicted"/>
<dbReference type="Gene3D" id="2.70.70.10">
    <property type="entry name" value="Glucose Permease (Domain IIA)"/>
    <property type="match status" value="1"/>
</dbReference>
<accession>A0ABT8VME7</accession>
<dbReference type="EC" id="3.4.-.-" evidence="2"/>
<dbReference type="SUPFAM" id="SSF51261">
    <property type="entry name" value="Duplicated hybrid motif"/>
    <property type="match status" value="1"/>
</dbReference>
<dbReference type="InterPro" id="IPR016047">
    <property type="entry name" value="M23ase_b-sheet_dom"/>
</dbReference>
<sequence length="222" mass="25400">MDELLSPFDKWCDKREVNNQALLEIINLCGLFILLLSDDFPGTLDEKYGNGTEYVTIKHDHKAIEPGKTNNNLISRYLHLTKDSQKVSTHQRVSKGQKIAVSGNTGAATGGKDNNYHLRLDINNVAKDLPADNETIDPMLFYPNQLSSFKMDGSASNDKELHLYEDEEHSLDVLMMNHVGKEKFDAWFDNLQPHERTRTAFKQHFNISDQLLNEILKKNDIR</sequence>
<dbReference type="GO" id="GO:0016787">
    <property type="term" value="F:hydrolase activity"/>
    <property type="evidence" value="ECO:0007669"/>
    <property type="project" value="UniProtKB-KW"/>
</dbReference>
<gene>
    <name evidence="2" type="ORF">Q3C12_34685</name>
</gene>
<comment type="caution">
    <text evidence="2">The sequence shown here is derived from an EMBL/GenBank/DDBJ whole genome shotgun (WGS) entry which is preliminary data.</text>
</comment>
<evidence type="ECO:0000313" key="2">
    <source>
        <dbReference type="EMBL" id="MDO3682145.1"/>
    </source>
</evidence>
<dbReference type="InterPro" id="IPR011055">
    <property type="entry name" value="Dup_hybrid_motif"/>
</dbReference>
<dbReference type="Pfam" id="PF01551">
    <property type="entry name" value="Peptidase_M23"/>
    <property type="match status" value="1"/>
</dbReference>
<dbReference type="RefSeq" id="WP_127490401.1">
    <property type="nucleotide sequence ID" value="NZ_JARLKN010000074.1"/>
</dbReference>
<dbReference type="CDD" id="cd12797">
    <property type="entry name" value="M23_peptidase"/>
    <property type="match status" value="1"/>
</dbReference>
<keyword evidence="3" id="KW-1185">Reference proteome</keyword>
<dbReference type="EMBL" id="JAUMKJ010000106">
    <property type="protein sequence ID" value="MDO3682145.1"/>
    <property type="molecule type" value="Genomic_DNA"/>
</dbReference>